<proteinExistence type="predicted"/>
<dbReference type="OrthoDB" id="273181at2759"/>
<dbReference type="Proteomes" id="UP000501346">
    <property type="component" value="Chromosome ScII"/>
</dbReference>
<gene>
    <name evidence="5" type="primary">PPS1_1</name>
    <name evidence="5" type="ORF">GRS66_000468</name>
</gene>
<dbReference type="InterPro" id="IPR000340">
    <property type="entry name" value="Dual-sp_phosphatase_cat-dom"/>
</dbReference>
<dbReference type="InterPro" id="IPR020422">
    <property type="entry name" value="TYR_PHOSPHATASE_DUAL_dom"/>
</dbReference>
<dbReference type="InterPro" id="IPR053239">
    <property type="entry name" value="Dual_spec_PTase"/>
</dbReference>
<evidence type="ECO:0000256" key="2">
    <source>
        <dbReference type="ARBA" id="ARBA00022912"/>
    </source>
</evidence>
<sequence>MVLEVPSITPGELHDLMRLHQDAEWPECKKMFPWAHDISFGQPPDFPHSLAIVKSQSDANNSALLHNSLEVNDIFQSWKVRTSFHREGDTCETGNDSNGFQYPNNTKELLNLLKFQIRQLELQVDDVALENAATYCHNHSILPFLKVDPRGLSLELKRYSRNKVGSNTTLKRSGQDVWGRRGLFRRFDLQCAKMIEMVDNIVIYCSQTGGSTDIQTESAPACSHEGNCPNCTTLALLLQICLMFVQKGYVGSGGSLYKTNLFICTYQNFNTDIPQTLIGTPLLDNEFFKNNTPLNLCSSPSEIVCFNNVDKNMVLCEKLELNKLTSATRLEETGLICGNTTDWHNYQIIKKNNISLPHRFEENTSIVNLKSLNYDTDNPTTSISQLYNIPNTKEVWKLIIKCTSNSQMPSLTKIRTYLDLLLDDDASKSQEHLHLTFPASGSIGLGNLNIQSVEILLNVCYLIFQVSQVQELLTFMYCEDGYTETSLLLTAYIIFHFNIPLQDALLRIHPRPFFLFPSDLQILGHLQPVLREFSPQNGSNLKLYANALKFRDKSFQLHISSELFSSIFFMKIPLESNFVNLKGPLPSRILRHLYLGSLDHAQNPALLKSLGITHIVSVGEVVSWTLNKDKIAHPVRPHRAITMTNTNEVAGNTTCNKSRNRADTVVSDKQENGSNVVISENSGFQICQIENLDDNGKDPLFHQINKVLDFISNSEATGGKVLVHCMVGVSRSATVCIAECMRYLQCDLASAYLFVRVRRLNVIIQPNLFFVYELFKWWKKHYNREKDKTMDWHIICRGIAEVNMKYT</sequence>
<dbReference type="EMBL" id="CP048984">
    <property type="protein sequence ID" value="QID78263.1"/>
    <property type="molecule type" value="Genomic_DNA"/>
</dbReference>
<dbReference type="Gene3D" id="3.90.190.10">
    <property type="entry name" value="Protein tyrosine phosphatase superfamily"/>
    <property type="match status" value="1"/>
</dbReference>
<dbReference type="CDD" id="cd14516">
    <property type="entry name" value="DSP_fungal_PPS1"/>
    <property type="match status" value="1"/>
</dbReference>
<feature type="domain" description="Tyrosine specific protein phosphatases" evidence="4">
    <location>
        <begin position="705"/>
        <end position="770"/>
    </location>
</feature>
<dbReference type="SMART" id="SM00195">
    <property type="entry name" value="DSPc"/>
    <property type="match status" value="1"/>
</dbReference>
<reference evidence="5 6" key="1">
    <citation type="journal article" date="2019" name="BMC Genomics">
        <title>Chromosome level assembly and comparative genome analysis confirm lager-brewing yeasts originated from a single hybridization.</title>
        <authorList>
            <person name="Salazar A.N."/>
            <person name="Gorter de Vries A.R."/>
            <person name="van den Broek M."/>
            <person name="Brouwers N."/>
            <person name="de la Torre Cortes P."/>
            <person name="Kuijpers N.G.A."/>
            <person name="Daran J.G."/>
            <person name="Abeel T."/>
        </authorList>
    </citation>
    <scope>NUCLEOTIDE SEQUENCE [LARGE SCALE GENOMIC DNA]</scope>
    <source>
        <strain evidence="5 6">CBS 1483</strain>
    </source>
</reference>
<evidence type="ECO:0000259" key="4">
    <source>
        <dbReference type="PROSITE" id="PS50056"/>
    </source>
</evidence>
<evidence type="ECO:0000259" key="3">
    <source>
        <dbReference type="PROSITE" id="PS50054"/>
    </source>
</evidence>
<dbReference type="InterPro" id="IPR047949">
    <property type="entry name" value="PPS1_DSP"/>
</dbReference>
<keyword evidence="6" id="KW-1185">Reference proteome</keyword>
<dbReference type="GO" id="GO:0005634">
    <property type="term" value="C:nucleus"/>
    <property type="evidence" value="ECO:0007669"/>
    <property type="project" value="GOC"/>
</dbReference>
<name>A0A6C1DNW3_SACPS</name>
<keyword evidence="1" id="KW-0378">Hydrolase</keyword>
<dbReference type="PANTHER" id="PTHR47550:SF1">
    <property type="entry name" value="DUAL SPECIFICITY PROTEIN PHOSPHATASE PPS1"/>
    <property type="match status" value="1"/>
</dbReference>
<evidence type="ECO:0000256" key="1">
    <source>
        <dbReference type="ARBA" id="ARBA00022801"/>
    </source>
</evidence>
<dbReference type="PROSITE" id="PS50056">
    <property type="entry name" value="TYR_PHOSPHATASE_2"/>
    <property type="match status" value="1"/>
</dbReference>
<evidence type="ECO:0000313" key="5">
    <source>
        <dbReference type="EMBL" id="QID78263.1"/>
    </source>
</evidence>
<organism evidence="5 6">
    <name type="scientific">Saccharomyces pastorianus</name>
    <name type="common">Lager yeast</name>
    <name type="synonym">Saccharomyces cerevisiae x Saccharomyces eubayanus</name>
    <dbReference type="NCBI Taxonomy" id="27292"/>
    <lineage>
        <taxon>Eukaryota</taxon>
        <taxon>Fungi</taxon>
        <taxon>Dikarya</taxon>
        <taxon>Ascomycota</taxon>
        <taxon>Saccharomycotina</taxon>
        <taxon>Saccharomycetes</taxon>
        <taxon>Saccharomycetales</taxon>
        <taxon>Saccharomycetaceae</taxon>
        <taxon>Saccharomyces</taxon>
    </lineage>
</organism>
<dbReference type="InterPro" id="IPR029021">
    <property type="entry name" value="Prot-tyrosine_phosphatase-like"/>
</dbReference>
<dbReference type="PROSITE" id="PS00383">
    <property type="entry name" value="TYR_PHOSPHATASE_1"/>
    <property type="match status" value="1"/>
</dbReference>
<dbReference type="GO" id="GO:0033260">
    <property type="term" value="P:nuclear DNA replication"/>
    <property type="evidence" value="ECO:0007669"/>
    <property type="project" value="InterPro"/>
</dbReference>
<dbReference type="SUPFAM" id="SSF52799">
    <property type="entry name" value="(Phosphotyrosine protein) phosphatases II"/>
    <property type="match status" value="1"/>
</dbReference>
<dbReference type="AlphaFoldDB" id="A0A6C1DNW3"/>
<dbReference type="PROSITE" id="PS50054">
    <property type="entry name" value="TYR_PHOSPHATASE_DUAL"/>
    <property type="match status" value="1"/>
</dbReference>
<protein>
    <submittedName>
        <fullName evidence="5">Tyrosine/serine/threonine protein phosphatase pps1</fullName>
    </submittedName>
</protein>
<dbReference type="PANTHER" id="PTHR47550">
    <property type="entry name" value="DUAL SPECIFICITY PROTEIN PHOSPHATASE PPS1"/>
    <property type="match status" value="1"/>
</dbReference>
<dbReference type="InterPro" id="IPR000387">
    <property type="entry name" value="Tyr_Pase_dom"/>
</dbReference>
<dbReference type="GO" id="GO:0008138">
    <property type="term" value="F:protein tyrosine/serine/threonine phosphatase activity"/>
    <property type="evidence" value="ECO:0007669"/>
    <property type="project" value="InterPro"/>
</dbReference>
<dbReference type="InterPro" id="IPR016130">
    <property type="entry name" value="Tyr_Pase_AS"/>
</dbReference>
<accession>A0A6C1DNW3</accession>
<dbReference type="Pfam" id="PF00782">
    <property type="entry name" value="DSPc"/>
    <property type="match status" value="1"/>
</dbReference>
<keyword evidence="2" id="KW-0904">Protein phosphatase</keyword>
<evidence type="ECO:0000313" key="6">
    <source>
        <dbReference type="Proteomes" id="UP000501346"/>
    </source>
</evidence>
<feature type="domain" description="Tyrosine-protein phosphatase" evidence="3">
    <location>
        <begin position="585"/>
        <end position="783"/>
    </location>
</feature>